<dbReference type="Proteomes" id="UP001289374">
    <property type="component" value="Unassembled WGS sequence"/>
</dbReference>
<reference evidence="7" key="2">
    <citation type="journal article" date="2024" name="Plant">
        <title>Genomic evolution and insights into agronomic trait innovations of Sesamum species.</title>
        <authorList>
            <person name="Miao H."/>
            <person name="Wang L."/>
            <person name="Qu L."/>
            <person name="Liu H."/>
            <person name="Sun Y."/>
            <person name="Le M."/>
            <person name="Wang Q."/>
            <person name="Wei S."/>
            <person name="Zheng Y."/>
            <person name="Lin W."/>
            <person name="Duan Y."/>
            <person name="Cao H."/>
            <person name="Xiong S."/>
            <person name="Wang X."/>
            <person name="Wei L."/>
            <person name="Li C."/>
            <person name="Ma Q."/>
            <person name="Ju M."/>
            <person name="Zhao R."/>
            <person name="Li G."/>
            <person name="Mu C."/>
            <person name="Tian Q."/>
            <person name="Mei H."/>
            <person name="Zhang T."/>
            <person name="Gao T."/>
            <person name="Zhang H."/>
        </authorList>
    </citation>
    <scope>NUCLEOTIDE SEQUENCE</scope>
    <source>
        <strain evidence="7">K16</strain>
    </source>
</reference>
<feature type="transmembrane region" description="Helical" evidence="6">
    <location>
        <begin position="84"/>
        <end position="103"/>
    </location>
</feature>
<feature type="transmembrane region" description="Helical" evidence="6">
    <location>
        <begin position="230"/>
        <end position="254"/>
    </location>
</feature>
<keyword evidence="3 6" id="KW-0812">Transmembrane</keyword>
<reference evidence="7" key="1">
    <citation type="submission" date="2020-06" db="EMBL/GenBank/DDBJ databases">
        <authorList>
            <person name="Li T."/>
            <person name="Hu X."/>
            <person name="Zhang T."/>
            <person name="Song X."/>
            <person name="Zhang H."/>
            <person name="Dai N."/>
            <person name="Sheng W."/>
            <person name="Hou X."/>
            <person name="Wei L."/>
        </authorList>
    </citation>
    <scope>NUCLEOTIDE SEQUENCE</scope>
    <source>
        <strain evidence="7">K16</strain>
        <tissue evidence="7">Leaf</tissue>
    </source>
</reference>
<comment type="subcellular location">
    <subcellularLocation>
        <location evidence="1">Membrane</location>
        <topology evidence="1">Multi-pass membrane protein</topology>
    </subcellularLocation>
</comment>
<sequence length="289" mass="32242">MASLAAHFTASLFLCPLGVRRLFCSVSLYLRNPSLYRSRIWYLSEHKWKNLDLYTLLIVLPIGSLFHILIFLAFSDSPTYRFSFLQQSLVIFLFWAILILIIFKESLDLCLVPDGFIFIFAGIAFATESYMCGRGVVGLGGAVYGILGGLAAFCAACCLYLSVRPSAFFAEFLLSSGLLLKGTWVLQVGLSLYTDAFSLKGCEKISGQTLAKGEIDVKCELQDDMWRGMVLMNLVFIVHVILVMTTSFVLFGLLHRNRNMRWGQGSGLLPAEIGSESMLMHPLPELELE</sequence>
<evidence type="ECO:0000256" key="6">
    <source>
        <dbReference type="SAM" id="Phobius"/>
    </source>
</evidence>
<comment type="caution">
    <text evidence="7">The sequence shown here is derived from an EMBL/GenBank/DDBJ whole genome shotgun (WGS) entry which is preliminary data.</text>
</comment>
<proteinExistence type="inferred from homology"/>
<keyword evidence="4 6" id="KW-1133">Transmembrane helix</keyword>
<feature type="transmembrane region" description="Helical" evidence="6">
    <location>
        <begin position="115"/>
        <end position="136"/>
    </location>
</feature>
<accession>A0AAE1X733</accession>
<dbReference type="GO" id="GO:0016020">
    <property type="term" value="C:membrane"/>
    <property type="evidence" value="ECO:0007669"/>
    <property type="project" value="UniProtKB-SubCell"/>
</dbReference>
<dbReference type="EMBL" id="JACGWL010000003">
    <property type="protein sequence ID" value="KAK4405929.1"/>
    <property type="molecule type" value="Genomic_DNA"/>
</dbReference>
<dbReference type="InterPro" id="IPR006904">
    <property type="entry name" value="DUF716"/>
</dbReference>
<evidence type="ECO:0000313" key="8">
    <source>
        <dbReference type="Proteomes" id="UP001289374"/>
    </source>
</evidence>
<organism evidence="7 8">
    <name type="scientific">Sesamum angolense</name>
    <dbReference type="NCBI Taxonomy" id="2727404"/>
    <lineage>
        <taxon>Eukaryota</taxon>
        <taxon>Viridiplantae</taxon>
        <taxon>Streptophyta</taxon>
        <taxon>Embryophyta</taxon>
        <taxon>Tracheophyta</taxon>
        <taxon>Spermatophyta</taxon>
        <taxon>Magnoliopsida</taxon>
        <taxon>eudicotyledons</taxon>
        <taxon>Gunneridae</taxon>
        <taxon>Pentapetalae</taxon>
        <taxon>asterids</taxon>
        <taxon>lamiids</taxon>
        <taxon>Lamiales</taxon>
        <taxon>Pedaliaceae</taxon>
        <taxon>Sesamum</taxon>
    </lineage>
</organism>
<feature type="transmembrane region" description="Helical" evidence="6">
    <location>
        <begin position="6"/>
        <end position="30"/>
    </location>
</feature>
<feature type="transmembrane region" description="Helical" evidence="6">
    <location>
        <begin position="168"/>
        <end position="190"/>
    </location>
</feature>
<name>A0AAE1X733_9LAMI</name>
<evidence type="ECO:0000256" key="1">
    <source>
        <dbReference type="ARBA" id="ARBA00004141"/>
    </source>
</evidence>
<feature type="transmembrane region" description="Helical" evidence="6">
    <location>
        <begin position="51"/>
        <end position="72"/>
    </location>
</feature>
<gene>
    <name evidence="7" type="ORF">Sango_0599400</name>
</gene>
<dbReference type="Pfam" id="PF04819">
    <property type="entry name" value="DUF716"/>
    <property type="match status" value="1"/>
</dbReference>
<dbReference type="AlphaFoldDB" id="A0AAE1X733"/>
<dbReference type="PANTHER" id="PTHR47830">
    <property type="entry name" value="OS11G0534100 PROTEIN"/>
    <property type="match status" value="1"/>
</dbReference>
<comment type="similarity">
    <text evidence="2">Belongs to the TMEM45 family.</text>
</comment>
<evidence type="ECO:0000256" key="2">
    <source>
        <dbReference type="ARBA" id="ARBA00006948"/>
    </source>
</evidence>
<dbReference type="PANTHER" id="PTHR47830:SF2">
    <property type="entry name" value="PROTEIN, PUTATIVE-RELATED"/>
    <property type="match status" value="1"/>
</dbReference>
<evidence type="ECO:0000313" key="7">
    <source>
        <dbReference type="EMBL" id="KAK4405929.1"/>
    </source>
</evidence>
<protein>
    <submittedName>
        <fullName evidence="7">Uncharacterized protein</fullName>
    </submittedName>
</protein>
<keyword evidence="8" id="KW-1185">Reference proteome</keyword>
<evidence type="ECO:0000256" key="4">
    <source>
        <dbReference type="ARBA" id="ARBA00022989"/>
    </source>
</evidence>
<evidence type="ECO:0000256" key="5">
    <source>
        <dbReference type="ARBA" id="ARBA00023136"/>
    </source>
</evidence>
<keyword evidence="5 6" id="KW-0472">Membrane</keyword>
<evidence type="ECO:0000256" key="3">
    <source>
        <dbReference type="ARBA" id="ARBA00022692"/>
    </source>
</evidence>
<feature type="transmembrane region" description="Helical" evidence="6">
    <location>
        <begin position="142"/>
        <end position="161"/>
    </location>
</feature>